<accession>A0A4U2Z6H7</accession>
<name>A0A4U2Z6H7_9BACT</name>
<feature type="chain" id="PRO_5020783558" description="Lipoprotein" evidence="1">
    <location>
        <begin position="24"/>
        <end position="116"/>
    </location>
</feature>
<evidence type="ECO:0000313" key="2">
    <source>
        <dbReference type="EMBL" id="TKI69060.1"/>
    </source>
</evidence>
<keyword evidence="1" id="KW-0732">Signal</keyword>
<reference evidence="2 3" key="1">
    <citation type="submission" date="2019-04" db="EMBL/GenBank/DDBJ databases">
        <title>Sulfurimonas crateris sp. nov. a facultative anaerobic sulfur-oxidizing chemolithautotrophic bacterium isolated from a terrestrial mud vulcano.</title>
        <authorList>
            <person name="Ratnikova N.M."/>
            <person name="Slobodkin A.I."/>
            <person name="Merkel A.Y."/>
            <person name="Novikov A."/>
            <person name="Bonch-Osmolovskaya E.A."/>
            <person name="Slobodkina G.B."/>
        </authorList>
    </citation>
    <scope>NUCLEOTIDE SEQUENCE [LARGE SCALE GENOMIC DNA]</scope>
    <source>
        <strain evidence="2 3">SN118</strain>
    </source>
</reference>
<comment type="caution">
    <text evidence="2">The sequence shown here is derived from an EMBL/GenBank/DDBJ whole genome shotgun (WGS) entry which is preliminary data.</text>
</comment>
<dbReference type="AlphaFoldDB" id="A0A4U2Z6H7"/>
<dbReference type="RefSeq" id="WP_137014410.1">
    <property type="nucleotide sequence ID" value="NZ_SZPX01000006.1"/>
</dbReference>
<dbReference type="OrthoDB" id="5540922at2"/>
<feature type="signal peptide" evidence="1">
    <location>
        <begin position="1"/>
        <end position="23"/>
    </location>
</feature>
<dbReference type="EMBL" id="SZPX01000006">
    <property type="protein sequence ID" value="TKI69060.1"/>
    <property type="molecule type" value="Genomic_DNA"/>
</dbReference>
<sequence length="116" mass="12496">MRKIVLPLAAAATLLILSGCSSHNVTIAPKQPKKYEVLGKAEGSASGSLGVLGTAYYFIPMGLNSRTERAYDNALKSVPGATGLVNVTYQEDWLWWIIGTSKDVTIKGDAIREIKE</sequence>
<keyword evidence="3" id="KW-1185">Reference proteome</keyword>
<dbReference type="PROSITE" id="PS51257">
    <property type="entry name" value="PROKAR_LIPOPROTEIN"/>
    <property type="match status" value="1"/>
</dbReference>
<organism evidence="2 3">
    <name type="scientific">Sulfurimonas crateris</name>
    <dbReference type="NCBI Taxonomy" id="2574727"/>
    <lineage>
        <taxon>Bacteria</taxon>
        <taxon>Pseudomonadati</taxon>
        <taxon>Campylobacterota</taxon>
        <taxon>Epsilonproteobacteria</taxon>
        <taxon>Campylobacterales</taxon>
        <taxon>Sulfurimonadaceae</taxon>
        <taxon>Sulfurimonas</taxon>
    </lineage>
</organism>
<proteinExistence type="predicted"/>
<protein>
    <recommendedName>
        <fullName evidence="4">Lipoprotein</fullName>
    </recommendedName>
</protein>
<gene>
    <name evidence="2" type="ORF">FCU45_08855</name>
</gene>
<evidence type="ECO:0000256" key="1">
    <source>
        <dbReference type="SAM" id="SignalP"/>
    </source>
</evidence>
<evidence type="ECO:0008006" key="4">
    <source>
        <dbReference type="Google" id="ProtNLM"/>
    </source>
</evidence>
<evidence type="ECO:0000313" key="3">
    <source>
        <dbReference type="Proteomes" id="UP000309561"/>
    </source>
</evidence>
<dbReference type="Proteomes" id="UP000309561">
    <property type="component" value="Unassembled WGS sequence"/>
</dbReference>